<keyword evidence="1" id="KW-0812">Transmembrane</keyword>
<feature type="transmembrane region" description="Helical" evidence="1">
    <location>
        <begin position="260"/>
        <end position="280"/>
    </location>
</feature>
<evidence type="ECO:0000313" key="2">
    <source>
        <dbReference type="EMBL" id="KAF8687456.1"/>
    </source>
</evidence>
<comment type="caution">
    <text evidence="2">The sequence shown here is derived from an EMBL/GenBank/DDBJ whole genome shotgun (WGS) entry which is preliminary data.</text>
</comment>
<feature type="transmembrane region" description="Helical" evidence="1">
    <location>
        <begin position="225"/>
        <end position="248"/>
    </location>
</feature>
<feature type="transmembrane region" description="Helical" evidence="1">
    <location>
        <begin position="321"/>
        <end position="342"/>
    </location>
</feature>
<organism evidence="2 3">
    <name type="scientific">Digitaria exilis</name>
    <dbReference type="NCBI Taxonomy" id="1010633"/>
    <lineage>
        <taxon>Eukaryota</taxon>
        <taxon>Viridiplantae</taxon>
        <taxon>Streptophyta</taxon>
        <taxon>Embryophyta</taxon>
        <taxon>Tracheophyta</taxon>
        <taxon>Spermatophyta</taxon>
        <taxon>Magnoliopsida</taxon>
        <taxon>Liliopsida</taxon>
        <taxon>Poales</taxon>
        <taxon>Poaceae</taxon>
        <taxon>PACMAD clade</taxon>
        <taxon>Panicoideae</taxon>
        <taxon>Panicodae</taxon>
        <taxon>Paniceae</taxon>
        <taxon>Anthephorinae</taxon>
        <taxon>Digitaria</taxon>
    </lineage>
</organism>
<accession>A0A835EHZ7</accession>
<keyword evidence="3" id="KW-1185">Reference proteome</keyword>
<keyword evidence="1" id="KW-0472">Membrane</keyword>
<gene>
    <name evidence="2" type="ORF">HU200_043149</name>
</gene>
<dbReference type="Proteomes" id="UP000636709">
    <property type="component" value="Unassembled WGS sequence"/>
</dbReference>
<proteinExistence type="predicted"/>
<dbReference type="PANTHER" id="PTHR34289:SF3">
    <property type="entry name" value="PROTEIN, PUTATIVE (DUF819)-RELATED"/>
    <property type="match status" value="1"/>
</dbReference>
<protein>
    <submittedName>
        <fullName evidence="2">Uncharacterized protein</fullName>
    </submittedName>
</protein>
<dbReference type="Pfam" id="PF05684">
    <property type="entry name" value="DUF819"/>
    <property type="match status" value="1"/>
</dbReference>
<sequence length="344" mass="35305">MAAPLVPASDHWGNWTFLLSPAALGTWSEKRAPMGKVLAGALVSVLLGLAASTTGVVAADAPAYRVVLDYLLPLAIPLVLFRADLRRVLRPSGAMLLVFLLGSVLHPRCNMPEHWRCLKSEVMTSPSGLSYVAVCQHLGVSPSALAAGLAAGNTICALYLAGLFAFAANIPAEESQSPGEEGSEPSASNDNVIPATQTAMAVAAAFAICRAGMLAKSMLEQQLGIPGPGISLLCTTATLVLALATFFPSQIRKLAPPDDALAVIVMQASSPVLFAVVGANGSMGNAINTAPCIFAFAFVQIAVHLLVTLGLGKMLRFDGKLLLVASAANVGGLTMACGMATAKG</sequence>
<dbReference type="InterPro" id="IPR008537">
    <property type="entry name" value="DUF819"/>
</dbReference>
<dbReference type="PANTHER" id="PTHR34289">
    <property type="entry name" value="PROTEIN, PUTATIVE (DUF819)-RELATED"/>
    <property type="match status" value="1"/>
</dbReference>
<feature type="transmembrane region" description="Helical" evidence="1">
    <location>
        <begin position="286"/>
        <end position="309"/>
    </location>
</feature>
<dbReference type="OrthoDB" id="45797at2759"/>
<dbReference type="AlphaFoldDB" id="A0A835EHZ7"/>
<feature type="transmembrane region" description="Helical" evidence="1">
    <location>
        <begin position="146"/>
        <end position="170"/>
    </location>
</feature>
<reference evidence="2" key="1">
    <citation type="submission" date="2020-07" db="EMBL/GenBank/DDBJ databases">
        <title>Genome sequence and genetic diversity analysis of an under-domesticated orphan crop, white fonio (Digitaria exilis).</title>
        <authorList>
            <person name="Bennetzen J.L."/>
            <person name="Chen S."/>
            <person name="Ma X."/>
            <person name="Wang X."/>
            <person name="Yssel A.E.J."/>
            <person name="Chaluvadi S.R."/>
            <person name="Johnson M."/>
            <person name="Gangashetty P."/>
            <person name="Hamidou F."/>
            <person name="Sanogo M.D."/>
            <person name="Zwaenepoel A."/>
            <person name="Wallace J."/>
            <person name="Van De Peer Y."/>
            <person name="Van Deynze A."/>
        </authorList>
    </citation>
    <scope>NUCLEOTIDE SEQUENCE</scope>
    <source>
        <tissue evidence="2">Leaves</tissue>
    </source>
</reference>
<evidence type="ECO:0000313" key="3">
    <source>
        <dbReference type="Proteomes" id="UP000636709"/>
    </source>
</evidence>
<dbReference type="EMBL" id="JACEFO010002056">
    <property type="protein sequence ID" value="KAF8687456.1"/>
    <property type="molecule type" value="Genomic_DNA"/>
</dbReference>
<name>A0A835EHZ7_9POAL</name>
<keyword evidence="1" id="KW-1133">Transmembrane helix</keyword>
<feature type="transmembrane region" description="Helical" evidence="1">
    <location>
        <begin position="88"/>
        <end position="106"/>
    </location>
</feature>
<evidence type="ECO:0000256" key="1">
    <source>
        <dbReference type="SAM" id="Phobius"/>
    </source>
</evidence>
<feature type="transmembrane region" description="Helical" evidence="1">
    <location>
        <begin position="63"/>
        <end position="81"/>
    </location>
</feature>
<feature type="transmembrane region" description="Helical" evidence="1">
    <location>
        <begin position="37"/>
        <end position="57"/>
    </location>
</feature>